<organism evidence="2 3">
    <name type="scientific">Devosia ureilytica</name>
    <dbReference type="NCBI Taxonomy" id="2952754"/>
    <lineage>
        <taxon>Bacteria</taxon>
        <taxon>Pseudomonadati</taxon>
        <taxon>Pseudomonadota</taxon>
        <taxon>Alphaproteobacteria</taxon>
        <taxon>Hyphomicrobiales</taxon>
        <taxon>Devosiaceae</taxon>
        <taxon>Devosia</taxon>
    </lineage>
</organism>
<accession>A0A9Q4FQU4</accession>
<sequence>MPANPRRTSATDPKRCIFKKAKTWTRRDPDAPQSPQARWNRNNRHKLRAHAEVRKALRTGDLKRGRCEVCGSLRVEAHHEDYTAPLSVTWLCRRHHKLWHAAEQKIENGSVALWIEALLSGGANVSGQ</sequence>
<feature type="region of interest" description="Disordered" evidence="1">
    <location>
        <begin position="23"/>
        <end position="44"/>
    </location>
</feature>
<protein>
    <submittedName>
        <fullName evidence="2">Uncharacterized protein</fullName>
    </submittedName>
</protein>
<evidence type="ECO:0000313" key="3">
    <source>
        <dbReference type="Proteomes" id="UP001060275"/>
    </source>
</evidence>
<keyword evidence="3" id="KW-1185">Reference proteome</keyword>
<dbReference type="AlphaFoldDB" id="A0A9Q4FQU4"/>
<dbReference type="Proteomes" id="UP001060275">
    <property type="component" value="Unassembled WGS sequence"/>
</dbReference>
<dbReference type="RefSeq" id="WP_254673691.1">
    <property type="nucleotide sequence ID" value="NZ_JAMWDU010000002.1"/>
</dbReference>
<reference evidence="2" key="1">
    <citation type="submission" date="2022-06" db="EMBL/GenBank/DDBJ databases">
        <title>Devosia sp. XJ19-45 genome assembly.</title>
        <authorList>
            <person name="Li B."/>
            <person name="Cai M."/>
            <person name="Nie G."/>
            <person name="Li W."/>
        </authorList>
    </citation>
    <scope>NUCLEOTIDE SEQUENCE</scope>
    <source>
        <strain evidence="2">XJ19-45</strain>
    </source>
</reference>
<name>A0A9Q4FQU4_9HYPH</name>
<dbReference type="EMBL" id="JAMWDU010000002">
    <property type="protein sequence ID" value="MCP8886626.1"/>
    <property type="molecule type" value="Genomic_DNA"/>
</dbReference>
<comment type="caution">
    <text evidence="2">The sequence shown here is derived from an EMBL/GenBank/DDBJ whole genome shotgun (WGS) entry which is preliminary data.</text>
</comment>
<evidence type="ECO:0000313" key="2">
    <source>
        <dbReference type="EMBL" id="MCP8886626.1"/>
    </source>
</evidence>
<evidence type="ECO:0000256" key="1">
    <source>
        <dbReference type="SAM" id="MobiDB-lite"/>
    </source>
</evidence>
<proteinExistence type="predicted"/>
<gene>
    <name evidence="2" type="ORF">NF348_05880</name>
</gene>